<dbReference type="Proteomes" id="UP000289738">
    <property type="component" value="Chromosome A07"/>
</dbReference>
<organism evidence="2 3">
    <name type="scientific">Arachis hypogaea</name>
    <name type="common">Peanut</name>
    <dbReference type="NCBI Taxonomy" id="3818"/>
    <lineage>
        <taxon>Eukaryota</taxon>
        <taxon>Viridiplantae</taxon>
        <taxon>Streptophyta</taxon>
        <taxon>Embryophyta</taxon>
        <taxon>Tracheophyta</taxon>
        <taxon>Spermatophyta</taxon>
        <taxon>Magnoliopsida</taxon>
        <taxon>eudicotyledons</taxon>
        <taxon>Gunneridae</taxon>
        <taxon>Pentapetalae</taxon>
        <taxon>rosids</taxon>
        <taxon>fabids</taxon>
        <taxon>Fabales</taxon>
        <taxon>Fabaceae</taxon>
        <taxon>Papilionoideae</taxon>
        <taxon>50 kb inversion clade</taxon>
        <taxon>dalbergioids sensu lato</taxon>
        <taxon>Dalbergieae</taxon>
        <taxon>Pterocarpus clade</taxon>
        <taxon>Arachis</taxon>
    </lineage>
</organism>
<dbReference type="EMBL" id="SDMP01000007">
    <property type="protein sequence ID" value="RYR49605.1"/>
    <property type="molecule type" value="Genomic_DNA"/>
</dbReference>
<dbReference type="Pfam" id="PF10536">
    <property type="entry name" value="PMD"/>
    <property type="match status" value="1"/>
</dbReference>
<dbReference type="InterPro" id="IPR019557">
    <property type="entry name" value="AminoTfrase-like_pln_mobile"/>
</dbReference>
<dbReference type="PANTHER" id="PTHR46033:SF8">
    <property type="entry name" value="PROTEIN MAINTENANCE OF MERISTEMS-LIKE"/>
    <property type="match status" value="1"/>
</dbReference>
<gene>
    <name evidence="2" type="ORF">Ahy_A07g036123</name>
</gene>
<dbReference type="InterPro" id="IPR044824">
    <property type="entry name" value="MAIN-like"/>
</dbReference>
<keyword evidence="3" id="KW-1185">Reference proteome</keyword>
<dbReference type="AlphaFoldDB" id="A0A445CFA8"/>
<feature type="domain" description="Aminotransferase-like plant mobile" evidence="1">
    <location>
        <begin position="17"/>
        <end position="79"/>
    </location>
</feature>
<evidence type="ECO:0000259" key="1">
    <source>
        <dbReference type="Pfam" id="PF10536"/>
    </source>
</evidence>
<dbReference type="GO" id="GO:0010073">
    <property type="term" value="P:meristem maintenance"/>
    <property type="evidence" value="ECO:0007669"/>
    <property type="project" value="InterPro"/>
</dbReference>
<comment type="caution">
    <text evidence="2">The sequence shown here is derived from an EMBL/GenBank/DDBJ whole genome shotgun (WGS) entry which is preliminary data.</text>
</comment>
<protein>
    <recommendedName>
        <fullName evidence="1">Aminotransferase-like plant mobile domain-containing protein</fullName>
    </recommendedName>
</protein>
<sequence length="96" mass="11420">MPLHEWIIPYLETADLYHSTRLNSHWFWVDKPLLSAFTKRWRPEMHTFHMPFEECTITLQDMAYQLGLAIDGVAVSGCLTGLEHLMDNERPAWKWF</sequence>
<reference evidence="2 3" key="1">
    <citation type="submission" date="2019-01" db="EMBL/GenBank/DDBJ databases">
        <title>Sequencing of cultivated peanut Arachis hypogaea provides insights into genome evolution and oil improvement.</title>
        <authorList>
            <person name="Chen X."/>
        </authorList>
    </citation>
    <scope>NUCLEOTIDE SEQUENCE [LARGE SCALE GENOMIC DNA]</scope>
    <source>
        <strain evidence="3">cv. Fuhuasheng</strain>
        <tissue evidence="2">Leaves</tissue>
    </source>
</reference>
<accession>A0A445CFA8</accession>
<name>A0A445CFA8_ARAHY</name>
<dbReference type="PANTHER" id="PTHR46033">
    <property type="entry name" value="PROTEIN MAIN-LIKE 2"/>
    <property type="match status" value="1"/>
</dbReference>
<evidence type="ECO:0000313" key="3">
    <source>
        <dbReference type="Proteomes" id="UP000289738"/>
    </source>
</evidence>
<evidence type="ECO:0000313" key="2">
    <source>
        <dbReference type="EMBL" id="RYR49605.1"/>
    </source>
</evidence>
<proteinExistence type="predicted"/>